<sequence length="328" mass="35451">MTYLVTGATGFIGGRLARRLLAAGHRVRVLARRPPAAAPLEAAGARVFRGDLTRPETLRPAMEGVDGVFHVAAWYAVGVPAAAAEPTNVQGTRHVLDTALALGVPKVVYTSTIAVYGDTRGRLVDESYFYDGRRLGWASAYDRTKWTAHYEVARPLAEAGLPLVTVLPGLVYGPGDRSPIGDLLRRLVCGRALAVPAETVYCWSHVDDVAQAHWLAMARGHPGEEYIVAGEPRSLVAVLRQARRWIGSSSRILPLPNAALRLLSRLVRPFDAWLPPVYTSEGLRAAAASYTADHAKARAELGYAPRPLREGLPPTLEALRDETRCATG</sequence>
<protein>
    <submittedName>
        <fullName evidence="2">NAD-dependent dehydratase</fullName>
    </submittedName>
</protein>
<organism evidence="2 3">
    <name type="scientific">Oceanithermus desulfurans NBRC 100063</name>
    <dbReference type="NCBI Taxonomy" id="1227550"/>
    <lineage>
        <taxon>Bacteria</taxon>
        <taxon>Thermotogati</taxon>
        <taxon>Deinococcota</taxon>
        <taxon>Deinococci</taxon>
        <taxon>Thermales</taxon>
        <taxon>Thermaceae</taxon>
        <taxon>Oceanithermus</taxon>
    </lineage>
</organism>
<dbReference type="PANTHER" id="PTHR48079">
    <property type="entry name" value="PROTEIN YEEZ"/>
    <property type="match status" value="1"/>
</dbReference>
<evidence type="ECO:0000313" key="3">
    <source>
        <dbReference type="Proteomes" id="UP000321827"/>
    </source>
</evidence>
<proteinExistence type="predicted"/>
<comment type="caution">
    <text evidence="2">The sequence shown here is derived from an EMBL/GenBank/DDBJ whole genome shotgun (WGS) entry which is preliminary data.</text>
</comment>
<dbReference type="OrthoDB" id="9807212at2"/>
<dbReference type="SUPFAM" id="SSF51735">
    <property type="entry name" value="NAD(P)-binding Rossmann-fold domains"/>
    <property type="match status" value="1"/>
</dbReference>
<evidence type="ECO:0000313" key="2">
    <source>
        <dbReference type="EMBL" id="GEM90797.1"/>
    </source>
</evidence>
<name>A0A511RNZ1_9DEIN</name>
<dbReference type="RefSeq" id="WP_147148868.1">
    <property type="nucleotide sequence ID" value="NZ_BJXN01000022.1"/>
</dbReference>
<gene>
    <name evidence="2" type="ORF">ODE01S_22310</name>
</gene>
<accession>A0A511RNZ1</accession>
<feature type="domain" description="Ketoreductase" evidence="1">
    <location>
        <begin position="1"/>
        <end position="140"/>
    </location>
</feature>
<dbReference type="AlphaFoldDB" id="A0A511RNZ1"/>
<dbReference type="InterPro" id="IPR001509">
    <property type="entry name" value="Epimerase_deHydtase"/>
</dbReference>
<dbReference type="EMBL" id="BJXN01000022">
    <property type="protein sequence ID" value="GEM90797.1"/>
    <property type="molecule type" value="Genomic_DNA"/>
</dbReference>
<dbReference type="GO" id="GO:0004029">
    <property type="term" value="F:aldehyde dehydrogenase (NAD+) activity"/>
    <property type="evidence" value="ECO:0007669"/>
    <property type="project" value="TreeGrafter"/>
</dbReference>
<dbReference type="Proteomes" id="UP000321827">
    <property type="component" value="Unassembled WGS sequence"/>
</dbReference>
<dbReference type="Pfam" id="PF01370">
    <property type="entry name" value="Epimerase"/>
    <property type="match status" value="1"/>
</dbReference>
<dbReference type="GO" id="GO:0005737">
    <property type="term" value="C:cytoplasm"/>
    <property type="evidence" value="ECO:0007669"/>
    <property type="project" value="TreeGrafter"/>
</dbReference>
<dbReference type="InterPro" id="IPR051783">
    <property type="entry name" value="NAD(P)-dependent_oxidoreduct"/>
</dbReference>
<dbReference type="InterPro" id="IPR057326">
    <property type="entry name" value="KR_dom"/>
</dbReference>
<dbReference type="Gene3D" id="3.40.50.720">
    <property type="entry name" value="NAD(P)-binding Rossmann-like Domain"/>
    <property type="match status" value="1"/>
</dbReference>
<dbReference type="PANTHER" id="PTHR48079:SF6">
    <property type="entry name" value="NAD(P)-BINDING DOMAIN-CONTAINING PROTEIN-RELATED"/>
    <property type="match status" value="1"/>
</dbReference>
<dbReference type="InterPro" id="IPR036291">
    <property type="entry name" value="NAD(P)-bd_dom_sf"/>
</dbReference>
<reference evidence="2 3" key="1">
    <citation type="submission" date="2019-07" db="EMBL/GenBank/DDBJ databases">
        <title>Whole genome shotgun sequence of Oceanithermus desulfurans NBRC 100063.</title>
        <authorList>
            <person name="Hosoyama A."/>
            <person name="Uohara A."/>
            <person name="Ohji S."/>
            <person name="Ichikawa N."/>
        </authorList>
    </citation>
    <scope>NUCLEOTIDE SEQUENCE [LARGE SCALE GENOMIC DNA]</scope>
    <source>
        <strain evidence="2 3">NBRC 100063</strain>
    </source>
</reference>
<evidence type="ECO:0000259" key="1">
    <source>
        <dbReference type="SMART" id="SM00822"/>
    </source>
</evidence>
<dbReference type="SMART" id="SM00822">
    <property type="entry name" value="PKS_KR"/>
    <property type="match status" value="1"/>
</dbReference>